<dbReference type="SUPFAM" id="SSF53098">
    <property type="entry name" value="Ribonuclease H-like"/>
    <property type="match status" value="1"/>
</dbReference>
<dbReference type="PROSITE" id="PS50879">
    <property type="entry name" value="RNASE_H_1"/>
    <property type="match status" value="1"/>
</dbReference>
<feature type="domain" description="RNase H type-1" evidence="1">
    <location>
        <begin position="1"/>
        <end position="37"/>
    </location>
</feature>
<protein>
    <recommendedName>
        <fullName evidence="1">RNase H type-1 domain-containing protein</fullName>
    </recommendedName>
</protein>
<evidence type="ECO:0000259" key="1">
    <source>
        <dbReference type="PROSITE" id="PS50879"/>
    </source>
</evidence>
<dbReference type="GO" id="GO:0003676">
    <property type="term" value="F:nucleic acid binding"/>
    <property type="evidence" value="ECO:0007669"/>
    <property type="project" value="InterPro"/>
</dbReference>
<sequence length="106" mass="12785">MEQLKCEGKKLVFGWISAYKGIYGNEVADKLAKEATMDEAYQELKVPFRDYQSIHKEELFKSTIKEIKAQAVYKGKFYFDHFYRENEYKPWFYGIQENINKRIQTY</sequence>
<dbReference type="OrthoDB" id="417270at2759"/>
<organism evidence="2 3">
    <name type="scientific">Ooceraea biroi</name>
    <name type="common">Clonal raider ant</name>
    <name type="synonym">Cerapachys biroi</name>
    <dbReference type="NCBI Taxonomy" id="2015173"/>
    <lineage>
        <taxon>Eukaryota</taxon>
        <taxon>Metazoa</taxon>
        <taxon>Ecdysozoa</taxon>
        <taxon>Arthropoda</taxon>
        <taxon>Hexapoda</taxon>
        <taxon>Insecta</taxon>
        <taxon>Pterygota</taxon>
        <taxon>Neoptera</taxon>
        <taxon>Endopterygota</taxon>
        <taxon>Hymenoptera</taxon>
        <taxon>Apocrita</taxon>
        <taxon>Aculeata</taxon>
        <taxon>Formicoidea</taxon>
        <taxon>Formicidae</taxon>
        <taxon>Dorylinae</taxon>
        <taxon>Ooceraea</taxon>
    </lineage>
</organism>
<evidence type="ECO:0000313" key="3">
    <source>
        <dbReference type="Proteomes" id="UP000053097"/>
    </source>
</evidence>
<keyword evidence="3" id="KW-1185">Reference proteome</keyword>
<dbReference type="Gene3D" id="3.30.420.10">
    <property type="entry name" value="Ribonuclease H-like superfamily/Ribonuclease H"/>
    <property type="match status" value="1"/>
</dbReference>
<reference evidence="2 3" key="1">
    <citation type="journal article" date="2014" name="Curr. Biol.">
        <title>The genome of the clonal raider ant Cerapachys biroi.</title>
        <authorList>
            <person name="Oxley P.R."/>
            <person name="Ji L."/>
            <person name="Fetter-Pruneda I."/>
            <person name="McKenzie S.K."/>
            <person name="Li C."/>
            <person name="Hu H."/>
            <person name="Zhang G."/>
            <person name="Kronauer D.J."/>
        </authorList>
    </citation>
    <scope>NUCLEOTIDE SEQUENCE [LARGE SCALE GENOMIC DNA]</scope>
</reference>
<name>A0A026WCN6_OOCBI</name>
<gene>
    <name evidence="2" type="ORF">X777_06700</name>
</gene>
<dbReference type="EMBL" id="KK107267">
    <property type="protein sequence ID" value="EZA53835.1"/>
    <property type="molecule type" value="Genomic_DNA"/>
</dbReference>
<dbReference type="GO" id="GO:0004523">
    <property type="term" value="F:RNA-DNA hybrid ribonuclease activity"/>
    <property type="evidence" value="ECO:0007669"/>
    <property type="project" value="InterPro"/>
</dbReference>
<proteinExistence type="predicted"/>
<dbReference type="InterPro" id="IPR012337">
    <property type="entry name" value="RNaseH-like_sf"/>
</dbReference>
<evidence type="ECO:0000313" key="2">
    <source>
        <dbReference type="EMBL" id="EZA53835.1"/>
    </source>
</evidence>
<dbReference type="AlphaFoldDB" id="A0A026WCN6"/>
<dbReference type="STRING" id="2015173.A0A026WCN6"/>
<dbReference type="InterPro" id="IPR002156">
    <property type="entry name" value="RNaseH_domain"/>
</dbReference>
<accession>A0A026WCN6</accession>
<dbReference type="InterPro" id="IPR036397">
    <property type="entry name" value="RNaseH_sf"/>
</dbReference>
<dbReference type="Proteomes" id="UP000053097">
    <property type="component" value="Unassembled WGS sequence"/>
</dbReference>
<dbReference type="OMA" id="FYRENEY"/>